<feature type="region of interest" description="Disordered" evidence="1">
    <location>
        <begin position="236"/>
        <end position="263"/>
    </location>
</feature>
<feature type="compositionally biased region" description="Low complexity" evidence="1">
    <location>
        <begin position="248"/>
        <end position="263"/>
    </location>
</feature>
<reference evidence="3 4" key="1">
    <citation type="submission" date="2017-06" db="EMBL/GenBank/DDBJ databases">
        <authorList>
            <person name="Kim H.J."/>
            <person name="Triplett B.A."/>
        </authorList>
    </citation>
    <scope>NUCLEOTIDE SEQUENCE [LARGE SCALE GENOMIC DNA]</scope>
    <source>
        <strain evidence="3 4">DSM 43151</strain>
    </source>
</reference>
<dbReference type="Proteomes" id="UP000198415">
    <property type="component" value="Unassembled WGS sequence"/>
</dbReference>
<evidence type="ECO:0000256" key="2">
    <source>
        <dbReference type="SAM" id="SignalP"/>
    </source>
</evidence>
<dbReference type="OrthoDB" id="4451361at2"/>
<feature type="signal peptide" evidence="2">
    <location>
        <begin position="1"/>
        <end position="24"/>
    </location>
</feature>
<sequence length="552" mass="53234">MKRITRKALAVAAGAMIAALGAVVAVQTPAAAYGPTANSLGCRIYFSDTGVGSSPSTWADTFTLTQSPATPAPGQTVTVSLTAAAGTTNGPVPLDAKSVPVVVTVGISGSQTGTVTLNQPNYPAAATAAYAKLGGFTATGTFAAGPAGSATLTVKQVKFANSTASTYCSAEGDRDHKAAPVDTTIVQAVTVFDGGASITGITGQTVIDSARAGNTISFKVSGLAASATLTAQLKDSTGAGTGEGSGTGSTDATGAGTGTLTVPTGATTGKRTLVISDGTSAVQVVVTILGTPKITLTPAAGGAGTTTTVKGTDWNPGSSIRVNGYQALTGAPPPPATADPAVTATAATDGSFSAAFTVNDKATAYLGALSGSLYALSAWSMSADACTAPTGSNCGLTFQLSQTVTAGSLSMSRGSGTSTITFSGITLNGAAQTATAGLPTINVTDFRGSTYPWSLTAKVTDFTGVPGGAIPASALTVTPSCTAHAGATNAVTAVAGDAGVSLGGDGATICSGPDGVTALTGGSFDAAGDLSLAVPANLFAGTYAATLTLTLG</sequence>
<protein>
    <recommendedName>
        <fullName evidence="5">WxL domain surface cell wall-binding</fullName>
    </recommendedName>
</protein>
<evidence type="ECO:0000256" key="1">
    <source>
        <dbReference type="SAM" id="MobiDB-lite"/>
    </source>
</evidence>
<keyword evidence="2" id="KW-0732">Signal</keyword>
<dbReference type="RefSeq" id="WP_089294488.1">
    <property type="nucleotide sequence ID" value="NZ_BOMU01000088.1"/>
</dbReference>
<dbReference type="EMBL" id="FZNR01000006">
    <property type="protein sequence ID" value="SNR86631.1"/>
    <property type="molecule type" value="Genomic_DNA"/>
</dbReference>
<proteinExistence type="predicted"/>
<dbReference type="AlphaFoldDB" id="A0A238ZUD5"/>
<accession>A0A238ZUD5</accession>
<evidence type="ECO:0000313" key="4">
    <source>
        <dbReference type="Proteomes" id="UP000198415"/>
    </source>
</evidence>
<evidence type="ECO:0008006" key="5">
    <source>
        <dbReference type="Google" id="ProtNLM"/>
    </source>
</evidence>
<organism evidence="3 4">
    <name type="scientific">Actinoplanes regularis</name>
    <dbReference type="NCBI Taxonomy" id="52697"/>
    <lineage>
        <taxon>Bacteria</taxon>
        <taxon>Bacillati</taxon>
        <taxon>Actinomycetota</taxon>
        <taxon>Actinomycetes</taxon>
        <taxon>Micromonosporales</taxon>
        <taxon>Micromonosporaceae</taxon>
        <taxon>Actinoplanes</taxon>
    </lineage>
</organism>
<gene>
    <name evidence="3" type="ORF">SAMN06264365_106294</name>
</gene>
<name>A0A238ZUD5_9ACTN</name>
<evidence type="ECO:0000313" key="3">
    <source>
        <dbReference type="EMBL" id="SNR86631.1"/>
    </source>
</evidence>
<dbReference type="Gene3D" id="2.60.40.230">
    <property type="entry name" value="Neocarzinostatin-like"/>
    <property type="match status" value="1"/>
</dbReference>
<feature type="chain" id="PRO_5039099927" description="WxL domain surface cell wall-binding" evidence="2">
    <location>
        <begin position="25"/>
        <end position="552"/>
    </location>
</feature>
<keyword evidence="4" id="KW-1185">Reference proteome</keyword>